<evidence type="ECO:0000313" key="2">
    <source>
        <dbReference type="Proteomes" id="UP000308149"/>
    </source>
</evidence>
<dbReference type="PANTHER" id="PTHR37943:SF1">
    <property type="entry name" value="PROTEIN VES"/>
    <property type="match status" value="1"/>
</dbReference>
<name>A0A5B7ZSQ8_9GAMM</name>
<proteinExistence type="predicted"/>
<dbReference type="KEGG" id="thes:FHQ07_11935"/>
<organism evidence="1 2">
    <name type="scientific">Thermomonas aquatica</name>
    <dbReference type="NCBI Taxonomy" id="2202149"/>
    <lineage>
        <taxon>Bacteria</taxon>
        <taxon>Pseudomonadati</taxon>
        <taxon>Pseudomonadota</taxon>
        <taxon>Gammaproteobacteria</taxon>
        <taxon>Lysobacterales</taxon>
        <taxon>Lysobacteraceae</taxon>
        <taxon>Thermomonas</taxon>
    </lineage>
</organism>
<evidence type="ECO:0000313" key="1">
    <source>
        <dbReference type="EMBL" id="QDA57968.1"/>
    </source>
</evidence>
<dbReference type="OrthoDB" id="9800082at2"/>
<dbReference type="PANTHER" id="PTHR37943">
    <property type="entry name" value="PROTEIN VES"/>
    <property type="match status" value="1"/>
</dbReference>
<dbReference type="AlphaFoldDB" id="A0A5B7ZSQ8"/>
<dbReference type="InterPro" id="IPR014710">
    <property type="entry name" value="RmlC-like_jellyroll"/>
</dbReference>
<accession>A0A5B7ZSQ8</accession>
<protein>
    <submittedName>
        <fullName evidence="1">HutD family protein</fullName>
    </submittedName>
</protein>
<dbReference type="EMBL" id="CP040871">
    <property type="protein sequence ID" value="QDA57968.1"/>
    <property type="molecule type" value="Genomic_DNA"/>
</dbReference>
<gene>
    <name evidence="1" type="ORF">FHQ07_11935</name>
</gene>
<dbReference type="RefSeq" id="WP_139717018.1">
    <property type="nucleotide sequence ID" value="NZ_CP040871.1"/>
</dbReference>
<sequence>MNGSSPQSSSILRASGYARMRWKNGAGWTSEILKVHGSDERDTNDWDWRLSVAEIETDAPFSAFPGVDRELVLLSGNGLRLRFDDGETHELLPPHDRLRFAGERAAFGELVDGPTRDFNLMWKRDVVDAQLWHRPLVGTMVLFVEPGETWAIHSLAGQARFADDSALGEVNRGDTAVLVAGDARQRYVLDGGGEVLLIRIAPR</sequence>
<dbReference type="Gene3D" id="2.60.120.10">
    <property type="entry name" value="Jelly Rolls"/>
    <property type="match status" value="1"/>
</dbReference>
<dbReference type="SUPFAM" id="SSF51182">
    <property type="entry name" value="RmlC-like cupins"/>
    <property type="match status" value="1"/>
</dbReference>
<dbReference type="CDD" id="cd20293">
    <property type="entry name" value="cupin_HutD_N"/>
    <property type="match status" value="1"/>
</dbReference>
<dbReference type="Pfam" id="PF05962">
    <property type="entry name" value="HutD"/>
    <property type="match status" value="1"/>
</dbReference>
<dbReference type="InterPro" id="IPR011051">
    <property type="entry name" value="RmlC_Cupin_sf"/>
</dbReference>
<reference evidence="1 2" key="1">
    <citation type="submission" date="2019-06" db="EMBL/GenBank/DDBJ databases">
        <title>Thermomonas aquatica sp. nov., isolated from an industrial wastewater treatment plant.</title>
        <authorList>
            <person name="Jeon J.H."/>
            <person name="Park D.-S."/>
        </authorList>
    </citation>
    <scope>NUCLEOTIDE SEQUENCE [LARGE SCALE GENOMIC DNA]</scope>
    <source>
        <strain evidence="1 2">SY21</strain>
    </source>
</reference>
<keyword evidence="2" id="KW-1185">Reference proteome</keyword>
<dbReference type="Proteomes" id="UP000308149">
    <property type="component" value="Chromosome"/>
</dbReference>
<dbReference type="InterPro" id="IPR010282">
    <property type="entry name" value="Uncharacterised_HutD/Ves"/>
</dbReference>